<sequence length="306" mass="31566">MGRRPDRRTHRGAGRCASRRAARRPPRRTAAGGRGPRRGGHPVTPASGRRHRHLAPAPTGPLDAHVVVRRGAWTLDAVLGVPAGTVLAVLGPNGGGKSTAVAALAGLVPLDGGHVRLGDRTLAEAATGVDVPPERRRLGVVLQDVLLVPHLTARENVAFGRRAAGERAADARHHADRLLTSLAVDAHARTRAHRLSGGQAQRVALARALAVEPAALLLDEPFAALDAPGRATARDVVHRYVRTAGVPAVLVTHTLADALAVADDVAVVEHGRVVQRGAPRDVAAAPATAYVAGLVAALDARPGAAA</sequence>
<dbReference type="AlphaFoldDB" id="A0A4P7SJ85"/>
<dbReference type="Gene3D" id="3.40.50.300">
    <property type="entry name" value="P-loop containing nucleotide triphosphate hydrolases"/>
    <property type="match status" value="1"/>
</dbReference>
<protein>
    <submittedName>
        <fullName evidence="5">ATP-binding cassette domain-containing protein</fullName>
    </submittedName>
</protein>
<dbReference type="PROSITE" id="PS00211">
    <property type="entry name" value="ABC_TRANSPORTER_1"/>
    <property type="match status" value="1"/>
</dbReference>
<dbReference type="SUPFAM" id="SSF52540">
    <property type="entry name" value="P-loop containing nucleoside triphosphate hydrolases"/>
    <property type="match status" value="1"/>
</dbReference>
<dbReference type="KEGG" id="celz:E5225_09425"/>
<accession>A0A4P7SJ85</accession>
<proteinExistence type="predicted"/>
<feature type="region of interest" description="Disordered" evidence="3">
    <location>
        <begin position="1"/>
        <end position="58"/>
    </location>
</feature>
<dbReference type="InterPro" id="IPR017871">
    <property type="entry name" value="ABC_transporter-like_CS"/>
</dbReference>
<dbReference type="InterPro" id="IPR003593">
    <property type="entry name" value="AAA+_ATPase"/>
</dbReference>
<dbReference type="InterPro" id="IPR027417">
    <property type="entry name" value="P-loop_NTPase"/>
</dbReference>
<keyword evidence="2 5" id="KW-0067">ATP-binding</keyword>
<dbReference type="OrthoDB" id="9112331at2"/>
<keyword evidence="1" id="KW-0547">Nucleotide-binding</keyword>
<dbReference type="PANTHER" id="PTHR43514">
    <property type="entry name" value="ABC TRANSPORTER I FAMILY MEMBER 10"/>
    <property type="match status" value="1"/>
</dbReference>
<reference evidence="5 6" key="1">
    <citation type="submission" date="2019-04" db="EMBL/GenBank/DDBJ databases">
        <title>Isolation and identification of Cellulomonas shaoxiangyii sp. Nov. isolated from feces of the Tibetan antelopes (Pantholops hodgsonii) in the Qinghai-Tibet plateau of China.</title>
        <authorList>
            <person name="Tian Z."/>
        </authorList>
    </citation>
    <scope>NUCLEOTIDE SEQUENCE [LARGE SCALE GENOMIC DNA]</scope>
    <source>
        <strain evidence="5 6">Z28</strain>
    </source>
</reference>
<dbReference type="GO" id="GO:0016887">
    <property type="term" value="F:ATP hydrolysis activity"/>
    <property type="evidence" value="ECO:0007669"/>
    <property type="project" value="InterPro"/>
</dbReference>
<dbReference type="InterPro" id="IPR003439">
    <property type="entry name" value="ABC_transporter-like_ATP-bd"/>
</dbReference>
<dbReference type="GO" id="GO:0005524">
    <property type="term" value="F:ATP binding"/>
    <property type="evidence" value="ECO:0007669"/>
    <property type="project" value="UniProtKB-KW"/>
</dbReference>
<evidence type="ECO:0000256" key="2">
    <source>
        <dbReference type="ARBA" id="ARBA00022840"/>
    </source>
</evidence>
<dbReference type="SMART" id="SM00382">
    <property type="entry name" value="AAA"/>
    <property type="match status" value="1"/>
</dbReference>
<evidence type="ECO:0000256" key="3">
    <source>
        <dbReference type="SAM" id="MobiDB-lite"/>
    </source>
</evidence>
<name>A0A4P7SJ85_9CELL</name>
<dbReference type="Proteomes" id="UP000296469">
    <property type="component" value="Chromosome"/>
</dbReference>
<dbReference type="InterPro" id="IPR050334">
    <property type="entry name" value="Molybdenum_import_ModC"/>
</dbReference>
<dbReference type="PROSITE" id="PS50893">
    <property type="entry name" value="ABC_TRANSPORTER_2"/>
    <property type="match status" value="1"/>
</dbReference>
<keyword evidence="6" id="KW-1185">Reference proteome</keyword>
<dbReference type="Pfam" id="PF00005">
    <property type="entry name" value="ABC_tran"/>
    <property type="match status" value="1"/>
</dbReference>
<evidence type="ECO:0000313" key="6">
    <source>
        <dbReference type="Proteomes" id="UP000296469"/>
    </source>
</evidence>
<evidence type="ECO:0000259" key="4">
    <source>
        <dbReference type="PROSITE" id="PS50893"/>
    </source>
</evidence>
<organism evidence="5 6">
    <name type="scientific">Cellulomonas shaoxiangyii</name>
    <dbReference type="NCBI Taxonomy" id="2566013"/>
    <lineage>
        <taxon>Bacteria</taxon>
        <taxon>Bacillati</taxon>
        <taxon>Actinomycetota</taxon>
        <taxon>Actinomycetes</taxon>
        <taxon>Micrococcales</taxon>
        <taxon>Cellulomonadaceae</taxon>
        <taxon>Cellulomonas</taxon>
    </lineage>
</organism>
<dbReference type="PANTHER" id="PTHR43514:SF1">
    <property type="entry name" value="SULFATE_THIOSULFATE IMPORT ATP-BINDING PROTEIN CYSA"/>
    <property type="match status" value="1"/>
</dbReference>
<gene>
    <name evidence="5" type="ORF">E5225_09425</name>
</gene>
<feature type="compositionally biased region" description="Basic residues" evidence="3">
    <location>
        <begin position="1"/>
        <end position="27"/>
    </location>
</feature>
<dbReference type="EMBL" id="CP039291">
    <property type="protein sequence ID" value="QCB93748.1"/>
    <property type="molecule type" value="Genomic_DNA"/>
</dbReference>
<evidence type="ECO:0000313" key="5">
    <source>
        <dbReference type="EMBL" id="QCB93748.1"/>
    </source>
</evidence>
<feature type="domain" description="ABC transporter" evidence="4">
    <location>
        <begin position="59"/>
        <end position="295"/>
    </location>
</feature>
<evidence type="ECO:0000256" key="1">
    <source>
        <dbReference type="ARBA" id="ARBA00022741"/>
    </source>
</evidence>